<dbReference type="Proteomes" id="UP000002762">
    <property type="component" value="Unassembled WGS sequence"/>
</dbReference>
<protein>
    <submittedName>
        <fullName evidence="4">Short chain dehydrogenase</fullName>
    </submittedName>
</protein>
<dbReference type="PANTHER" id="PTHR43008">
    <property type="entry name" value="BENZIL REDUCTASE"/>
    <property type="match status" value="1"/>
</dbReference>
<comment type="similarity">
    <text evidence="1">Belongs to the short-chain dehydrogenases/reductases (SDR) family.</text>
</comment>
<evidence type="ECO:0000256" key="3">
    <source>
        <dbReference type="ARBA" id="ARBA00023002"/>
    </source>
</evidence>
<proteinExistence type="inferred from homology"/>
<dbReference type="AlphaFoldDB" id="J5K3B4"/>
<keyword evidence="3" id="KW-0560">Oxidoreductase</keyword>
<dbReference type="PROSITE" id="PS00061">
    <property type="entry name" value="ADH_SHORT"/>
    <property type="match status" value="1"/>
</dbReference>
<dbReference type="SUPFAM" id="SSF51735">
    <property type="entry name" value="NAD(P)-binding Rossmann-fold domains"/>
    <property type="match status" value="1"/>
</dbReference>
<dbReference type="GO" id="GO:0016616">
    <property type="term" value="F:oxidoreductase activity, acting on the CH-OH group of donors, NAD or NADP as acceptor"/>
    <property type="evidence" value="ECO:0007669"/>
    <property type="project" value="UniProtKB-ARBA"/>
</dbReference>
<gene>
    <name evidence="4" type="ORF">BBA_02568</name>
</gene>
<dbReference type="InterPro" id="IPR020904">
    <property type="entry name" value="Sc_DH/Rdtase_CS"/>
</dbReference>
<evidence type="ECO:0000256" key="1">
    <source>
        <dbReference type="ARBA" id="ARBA00006484"/>
    </source>
</evidence>
<dbReference type="RefSeq" id="XP_008595887.1">
    <property type="nucleotide sequence ID" value="XM_008597665.1"/>
</dbReference>
<dbReference type="GeneID" id="19885580"/>
<evidence type="ECO:0000256" key="2">
    <source>
        <dbReference type="ARBA" id="ARBA00022857"/>
    </source>
</evidence>
<dbReference type="InterPro" id="IPR002347">
    <property type="entry name" value="SDR_fam"/>
</dbReference>
<dbReference type="FunFam" id="3.40.50.720:FF:000245">
    <property type="entry name" value="Short chain dehydrogenase, putative"/>
    <property type="match status" value="1"/>
</dbReference>
<reference evidence="4 5" key="1">
    <citation type="journal article" date="2012" name="Sci. Rep.">
        <title>Genomic perspectives on the evolution of fungal entomopathogenicity in Beauveria bassiana.</title>
        <authorList>
            <person name="Xiao G."/>
            <person name="Ying S.H."/>
            <person name="Zheng P."/>
            <person name="Wang Z.L."/>
            <person name="Zhang S."/>
            <person name="Xie X.Q."/>
            <person name="Shang Y."/>
            <person name="St Leger R.J."/>
            <person name="Zhao G.P."/>
            <person name="Wang C."/>
            <person name="Feng M.G."/>
        </authorList>
    </citation>
    <scope>NUCLEOTIDE SEQUENCE [LARGE SCALE GENOMIC DNA]</scope>
    <source>
        <strain evidence="4 5">ARSEF 2860</strain>
    </source>
</reference>
<dbReference type="InParanoid" id="J5K3B4"/>
<dbReference type="Gene3D" id="3.40.50.720">
    <property type="entry name" value="NAD(P)-binding Rossmann-like Domain"/>
    <property type="match status" value="1"/>
</dbReference>
<organism evidence="4 5">
    <name type="scientific">Beauveria bassiana (strain ARSEF 2860)</name>
    <name type="common">White muscardine disease fungus</name>
    <name type="synonym">Tritirachium shiotae</name>
    <dbReference type="NCBI Taxonomy" id="655819"/>
    <lineage>
        <taxon>Eukaryota</taxon>
        <taxon>Fungi</taxon>
        <taxon>Dikarya</taxon>
        <taxon>Ascomycota</taxon>
        <taxon>Pezizomycotina</taxon>
        <taxon>Sordariomycetes</taxon>
        <taxon>Hypocreomycetidae</taxon>
        <taxon>Hypocreales</taxon>
        <taxon>Cordycipitaceae</taxon>
        <taxon>Beauveria</taxon>
    </lineage>
</organism>
<sequence>MNSDVLMMLFILQIKNIVQQKEQSTMTSPVPREQPFGNKRFADFDLAGKTFIVTGGARGLGLAIAEALVEAGGKVYCFDIQEKPDDEWEEAQRRVVPEWGGQLVYCQQDVRDAKLLEQRISQIADENGQLNGVVAAAAFIQTTPALDYSVDDISSMLATNYTSVFVTAQASAKAMMKHKTRGASICMVASMSGLVANKGMRSPVYNSSKAAVIQLARSLAMEWSPLREDGSGGIRVNCLSPGHIETPMVLELFEKDPGMKKKWIAENMMGRLATTGEFKGAALFLMSSASSFMTGNNLVIDGGHTAW</sequence>
<evidence type="ECO:0000313" key="4">
    <source>
        <dbReference type="EMBL" id="EJP68566.1"/>
    </source>
</evidence>
<dbReference type="STRING" id="655819.J5K3B4"/>
<keyword evidence="2" id="KW-0521">NADP</keyword>
<dbReference type="PANTHER" id="PTHR43008:SF10">
    <property type="entry name" value="CHAIN DEHYDROGENASE_OXIDOREDUCTASE, PUTATIVE (AFU_ORTHOLOGUE AFUA_2G15740)-RELATED"/>
    <property type="match status" value="1"/>
</dbReference>
<name>J5K3B4_BEAB2</name>
<dbReference type="Pfam" id="PF13561">
    <property type="entry name" value="adh_short_C2"/>
    <property type="match status" value="1"/>
</dbReference>
<dbReference type="EMBL" id="JH725154">
    <property type="protein sequence ID" value="EJP68566.1"/>
    <property type="molecule type" value="Genomic_DNA"/>
</dbReference>
<evidence type="ECO:0000313" key="5">
    <source>
        <dbReference type="Proteomes" id="UP000002762"/>
    </source>
</evidence>
<accession>J5K3B4</accession>
<dbReference type="HOGENOM" id="CLU_010194_1_1_1"/>
<dbReference type="InterPro" id="IPR036291">
    <property type="entry name" value="NAD(P)-bd_dom_sf"/>
</dbReference>
<keyword evidence="5" id="KW-1185">Reference proteome</keyword>
<dbReference type="GO" id="GO:0050664">
    <property type="term" value="F:oxidoreductase activity, acting on NAD(P)H, oxygen as acceptor"/>
    <property type="evidence" value="ECO:0007669"/>
    <property type="project" value="TreeGrafter"/>
</dbReference>
<dbReference type="PRINTS" id="PR00081">
    <property type="entry name" value="GDHRDH"/>
</dbReference>
<dbReference type="OrthoDB" id="1669814at2759"/>